<dbReference type="eggNOG" id="KOG1315">
    <property type="taxonomic scope" value="Eukaryota"/>
</dbReference>
<reference evidence="3 4" key="1">
    <citation type="journal article" date="2012" name="New Phytol.">
        <title>Insight into trade-off between wood decay and parasitism from the genome of a fungal forest pathogen.</title>
        <authorList>
            <person name="Olson A."/>
            <person name="Aerts A."/>
            <person name="Asiegbu F."/>
            <person name="Belbahri L."/>
            <person name="Bouzid O."/>
            <person name="Broberg A."/>
            <person name="Canback B."/>
            <person name="Coutinho P.M."/>
            <person name="Cullen D."/>
            <person name="Dalman K."/>
            <person name="Deflorio G."/>
            <person name="van Diepen L.T."/>
            <person name="Dunand C."/>
            <person name="Duplessis S."/>
            <person name="Durling M."/>
            <person name="Gonthier P."/>
            <person name="Grimwood J."/>
            <person name="Fossdal C.G."/>
            <person name="Hansson D."/>
            <person name="Henrissat B."/>
            <person name="Hietala A."/>
            <person name="Himmelstrand K."/>
            <person name="Hoffmeister D."/>
            <person name="Hogberg N."/>
            <person name="James T.Y."/>
            <person name="Karlsson M."/>
            <person name="Kohler A."/>
            <person name="Kues U."/>
            <person name="Lee Y.H."/>
            <person name="Lin Y.C."/>
            <person name="Lind M."/>
            <person name="Lindquist E."/>
            <person name="Lombard V."/>
            <person name="Lucas S."/>
            <person name="Lunden K."/>
            <person name="Morin E."/>
            <person name="Murat C."/>
            <person name="Park J."/>
            <person name="Raffaello T."/>
            <person name="Rouze P."/>
            <person name="Salamov A."/>
            <person name="Schmutz J."/>
            <person name="Solheim H."/>
            <person name="Stahlberg J."/>
            <person name="Velez H."/>
            <person name="de Vries R.P."/>
            <person name="Wiebenga A."/>
            <person name="Woodward S."/>
            <person name="Yakovlev I."/>
            <person name="Garbelotto M."/>
            <person name="Martin F."/>
            <person name="Grigoriev I.V."/>
            <person name="Stenlid J."/>
        </authorList>
    </citation>
    <scope>NUCLEOTIDE SEQUENCE [LARGE SCALE GENOMIC DNA]</scope>
    <source>
        <strain evidence="3 4">TC 32-1</strain>
    </source>
</reference>
<dbReference type="OrthoDB" id="1436450at2759"/>
<keyword evidence="1" id="KW-0472">Membrane</keyword>
<dbReference type="GeneID" id="20677762"/>
<keyword evidence="1" id="KW-1133">Transmembrane helix</keyword>
<keyword evidence="4" id="KW-1185">Reference proteome</keyword>
<dbReference type="InParanoid" id="W4K2J2"/>
<sequence length="174" mass="20018">MFWALLFCLWTFSTLVGLNARANAAQGMSVSVDPQHIVVIALAGLFALFTAIMLITHVTLISGNYTTVEHMSMRTMKEKERDMLSQVHPIWAISAKKRTVSEWDREWGKMETEGNLWYLGSVRAHWELVMGTNAWTWFLPVGRGTSDGVTFERNPRFDAKGRWMPRREWPAELQ</sequence>
<dbReference type="EMBL" id="KI925460">
    <property type="protein sequence ID" value="ETW80032.1"/>
    <property type="molecule type" value="Genomic_DNA"/>
</dbReference>
<accession>W4K2J2</accession>
<feature type="transmembrane region" description="Helical" evidence="1">
    <location>
        <begin position="40"/>
        <end position="67"/>
    </location>
</feature>
<proteinExistence type="predicted"/>
<evidence type="ECO:0000256" key="1">
    <source>
        <dbReference type="SAM" id="Phobius"/>
    </source>
</evidence>
<name>W4K2J2_HETIT</name>
<keyword evidence="2" id="KW-0732">Signal</keyword>
<feature type="chain" id="PRO_5004845150" description="Palmitoyltransferase" evidence="2">
    <location>
        <begin position="21"/>
        <end position="174"/>
    </location>
</feature>
<evidence type="ECO:0000313" key="3">
    <source>
        <dbReference type="EMBL" id="ETW80032.1"/>
    </source>
</evidence>
<feature type="signal peptide" evidence="2">
    <location>
        <begin position="1"/>
        <end position="20"/>
    </location>
</feature>
<dbReference type="RefSeq" id="XP_009548556.1">
    <property type="nucleotide sequence ID" value="XM_009550261.1"/>
</dbReference>
<evidence type="ECO:0000256" key="2">
    <source>
        <dbReference type="SAM" id="SignalP"/>
    </source>
</evidence>
<gene>
    <name evidence="3" type="ORF">HETIRDRAFT_477622</name>
</gene>
<dbReference type="Proteomes" id="UP000030671">
    <property type="component" value="Unassembled WGS sequence"/>
</dbReference>
<dbReference type="KEGG" id="hir:HETIRDRAFT_477622"/>
<evidence type="ECO:0008006" key="5">
    <source>
        <dbReference type="Google" id="ProtNLM"/>
    </source>
</evidence>
<dbReference type="HOGENOM" id="CLU_1540262_0_0_1"/>
<evidence type="ECO:0000313" key="4">
    <source>
        <dbReference type="Proteomes" id="UP000030671"/>
    </source>
</evidence>
<keyword evidence="1" id="KW-0812">Transmembrane</keyword>
<organism evidence="3 4">
    <name type="scientific">Heterobasidion irregulare (strain TC 32-1)</name>
    <dbReference type="NCBI Taxonomy" id="747525"/>
    <lineage>
        <taxon>Eukaryota</taxon>
        <taxon>Fungi</taxon>
        <taxon>Dikarya</taxon>
        <taxon>Basidiomycota</taxon>
        <taxon>Agaricomycotina</taxon>
        <taxon>Agaricomycetes</taxon>
        <taxon>Russulales</taxon>
        <taxon>Bondarzewiaceae</taxon>
        <taxon>Heterobasidion</taxon>
        <taxon>Heterobasidion annosum species complex</taxon>
    </lineage>
</organism>
<dbReference type="AlphaFoldDB" id="W4K2J2"/>
<protein>
    <recommendedName>
        <fullName evidence="5">Palmitoyltransferase</fullName>
    </recommendedName>
</protein>